<accession>A0A6C0KK47</accession>
<organism evidence="3">
    <name type="scientific">viral metagenome</name>
    <dbReference type="NCBI Taxonomy" id="1070528"/>
    <lineage>
        <taxon>unclassified sequences</taxon>
        <taxon>metagenomes</taxon>
        <taxon>organismal metagenomes</taxon>
    </lineage>
</organism>
<evidence type="ECO:0000313" key="3">
    <source>
        <dbReference type="EMBL" id="QHU16698.1"/>
    </source>
</evidence>
<dbReference type="Pfam" id="PF00188">
    <property type="entry name" value="CAP"/>
    <property type="match status" value="1"/>
</dbReference>
<dbReference type="InterPro" id="IPR001283">
    <property type="entry name" value="CRISP-related"/>
</dbReference>
<dbReference type="CDD" id="cd05382">
    <property type="entry name" value="CAP_GAPR1-like"/>
    <property type="match status" value="1"/>
</dbReference>
<dbReference type="SMART" id="SM00198">
    <property type="entry name" value="SCP"/>
    <property type="match status" value="1"/>
</dbReference>
<feature type="region of interest" description="Disordered" evidence="1">
    <location>
        <begin position="157"/>
        <end position="180"/>
    </location>
</feature>
<protein>
    <recommendedName>
        <fullName evidence="2">SCP domain-containing protein</fullName>
    </recommendedName>
</protein>
<dbReference type="InterPro" id="IPR034113">
    <property type="entry name" value="SCP_GAPR1-like"/>
</dbReference>
<dbReference type="EMBL" id="MN740888">
    <property type="protein sequence ID" value="QHU16698.1"/>
    <property type="molecule type" value="Genomic_DNA"/>
</dbReference>
<dbReference type="FunFam" id="3.40.33.10:FF:000010">
    <property type="entry name" value="Predicted protein"/>
    <property type="match status" value="1"/>
</dbReference>
<dbReference type="PANTHER" id="PTHR10334">
    <property type="entry name" value="CYSTEINE-RICH SECRETORY PROTEIN-RELATED"/>
    <property type="match status" value="1"/>
</dbReference>
<name>A0A6C0KK47_9ZZZZ</name>
<evidence type="ECO:0000259" key="2">
    <source>
        <dbReference type="SMART" id="SM00198"/>
    </source>
</evidence>
<dbReference type="Gene3D" id="3.40.33.10">
    <property type="entry name" value="CAP"/>
    <property type="match status" value="1"/>
</dbReference>
<sequence length="227" mass="25370">MSIQQPTITPEQKTEITNYINNYRARHQSPPLTWDETIATFAQQWSFYLLSNNLFQHSGSALYGENLAYFEGYGNDIVVLLKKAIDNWYNEITLYDFTNPGYKQGTGHFTCLVWKSSTKFGMGFSIDPSNNNKVDITFNSEPPGNYQGQFAQNVLAPTGTTPLPTPTPTPSPTPNPIPIPTPAQSNKKAIIVALYNIIYIIQSNQPKVKVISALYDLIKVVNNMAIV</sequence>
<evidence type="ECO:0000256" key="1">
    <source>
        <dbReference type="SAM" id="MobiDB-lite"/>
    </source>
</evidence>
<dbReference type="AlphaFoldDB" id="A0A6C0KK47"/>
<proteinExistence type="predicted"/>
<dbReference type="InterPro" id="IPR014044">
    <property type="entry name" value="CAP_dom"/>
</dbReference>
<feature type="domain" description="SCP" evidence="2">
    <location>
        <begin position="11"/>
        <end position="148"/>
    </location>
</feature>
<reference evidence="3" key="1">
    <citation type="journal article" date="2020" name="Nature">
        <title>Giant virus diversity and host interactions through global metagenomics.</title>
        <authorList>
            <person name="Schulz F."/>
            <person name="Roux S."/>
            <person name="Paez-Espino D."/>
            <person name="Jungbluth S."/>
            <person name="Walsh D.A."/>
            <person name="Denef V.J."/>
            <person name="McMahon K.D."/>
            <person name="Konstantinidis K.T."/>
            <person name="Eloe-Fadrosh E.A."/>
            <person name="Kyrpides N.C."/>
            <person name="Woyke T."/>
        </authorList>
    </citation>
    <scope>NUCLEOTIDE SEQUENCE</scope>
    <source>
        <strain evidence="3">GVMAG-S-3300012000-53</strain>
    </source>
</reference>
<feature type="compositionally biased region" description="Pro residues" evidence="1">
    <location>
        <begin position="163"/>
        <end position="180"/>
    </location>
</feature>
<dbReference type="InterPro" id="IPR035940">
    <property type="entry name" value="CAP_sf"/>
</dbReference>
<dbReference type="SUPFAM" id="SSF55797">
    <property type="entry name" value="PR-1-like"/>
    <property type="match status" value="1"/>
</dbReference>
<dbReference type="PRINTS" id="PR00837">
    <property type="entry name" value="V5TPXLIKE"/>
</dbReference>